<reference evidence="1" key="2">
    <citation type="submission" date="2017-12" db="EMBL/GenBank/DDBJ databases">
        <title>Coralsnake Venomics: Analyses of Venom Gland Transcriptomes and Proteomes of Six Brazilian Taxa.</title>
        <authorList>
            <person name="Aird S.D."/>
            <person name="Jorge da Silva N."/>
            <person name="Qiu L."/>
            <person name="Villar-Briones A."/>
            <person name="Aparecida-Saddi V."/>
            <person name="Campos-Telles M.P."/>
            <person name="Grau M."/>
            <person name="Mikheyev A.S."/>
        </authorList>
    </citation>
    <scope>NUCLEOTIDE SEQUENCE</scope>
    <source>
        <tissue evidence="1">Venom_gland</tissue>
    </source>
</reference>
<organism evidence="1">
    <name type="scientific">Micrurus carvalhoi</name>
    <dbReference type="NCBI Taxonomy" id="3147026"/>
    <lineage>
        <taxon>Eukaryota</taxon>
        <taxon>Metazoa</taxon>
        <taxon>Chordata</taxon>
        <taxon>Craniata</taxon>
        <taxon>Vertebrata</taxon>
        <taxon>Euteleostomi</taxon>
        <taxon>Lepidosauria</taxon>
        <taxon>Squamata</taxon>
        <taxon>Bifurcata</taxon>
        <taxon>Unidentata</taxon>
        <taxon>Episquamata</taxon>
        <taxon>Toxicofera</taxon>
        <taxon>Serpentes</taxon>
        <taxon>Colubroidea</taxon>
        <taxon>Elapidae</taxon>
        <taxon>Elapinae</taxon>
        <taxon>Micrurus</taxon>
    </lineage>
</organism>
<dbReference type="AlphaFoldDB" id="A0A2H6MVD7"/>
<protein>
    <submittedName>
        <fullName evidence="1">Uncharacterized protein</fullName>
    </submittedName>
</protein>
<reference evidence="1" key="1">
    <citation type="submission" date="2017-07" db="EMBL/GenBank/DDBJ databases">
        <authorList>
            <person name="Mikheyev A."/>
            <person name="Grau M."/>
        </authorList>
    </citation>
    <scope>NUCLEOTIDE SEQUENCE</scope>
    <source>
        <tissue evidence="1">Venom_gland</tissue>
    </source>
</reference>
<proteinExistence type="predicted"/>
<evidence type="ECO:0000313" key="1">
    <source>
        <dbReference type="EMBL" id="LAA18450.1"/>
    </source>
</evidence>
<accession>A0A2H6MVD7</accession>
<sequence length="123" mass="13788">MIYIRNLEQLYYCLLNPTAGRKCLFKEIFASATITENTRVPSQTNLLIKPGNHNELLAQLLLLALVISSNLCDILSHIAFSSLVVIHCNRFGLLACYAMPYTEGGSAHTSLFILFVNLFECVY</sequence>
<dbReference type="EMBL" id="IACI01007284">
    <property type="protein sequence ID" value="LAA18450.1"/>
    <property type="molecule type" value="Transcribed_RNA"/>
</dbReference>
<name>A0A2H6MVD7_9SAUR</name>